<proteinExistence type="inferred from homology"/>
<feature type="transmembrane region" description="Helical" evidence="6">
    <location>
        <begin position="248"/>
        <end position="268"/>
    </location>
</feature>
<protein>
    <submittedName>
        <fullName evidence="8">DMT family transporter</fullName>
    </submittedName>
</protein>
<reference evidence="8 9" key="1">
    <citation type="submission" date="2018-08" db="EMBL/GenBank/DDBJ databases">
        <title>Henriciella mobilis sp. nov., isolated from seawater.</title>
        <authorList>
            <person name="Cheng H."/>
            <person name="Wu Y.-H."/>
            <person name="Xu X.-W."/>
            <person name="Guo L.-L."/>
        </authorList>
    </citation>
    <scope>NUCLEOTIDE SEQUENCE [LARGE SCALE GENOMIC DNA]</scope>
    <source>
        <strain evidence="8 9">CCUG66934</strain>
    </source>
</reference>
<comment type="similarity">
    <text evidence="2">Belongs to the EamA transporter family.</text>
</comment>
<feature type="transmembrane region" description="Helical" evidence="6">
    <location>
        <begin position="127"/>
        <end position="145"/>
    </location>
</feature>
<evidence type="ECO:0000313" key="9">
    <source>
        <dbReference type="Proteomes" id="UP000265431"/>
    </source>
</evidence>
<evidence type="ECO:0000256" key="6">
    <source>
        <dbReference type="SAM" id="Phobius"/>
    </source>
</evidence>
<evidence type="ECO:0000256" key="4">
    <source>
        <dbReference type="ARBA" id="ARBA00022989"/>
    </source>
</evidence>
<dbReference type="EMBL" id="QWGB01000005">
    <property type="protein sequence ID" value="RIJ24281.1"/>
    <property type="molecule type" value="Genomic_DNA"/>
</dbReference>
<evidence type="ECO:0000313" key="8">
    <source>
        <dbReference type="EMBL" id="RIJ24281.1"/>
    </source>
</evidence>
<dbReference type="RefSeq" id="WP_119379470.1">
    <property type="nucleotide sequence ID" value="NZ_QWGB01000005.1"/>
</dbReference>
<feature type="domain" description="EamA" evidence="7">
    <location>
        <begin position="12"/>
        <end position="144"/>
    </location>
</feature>
<keyword evidence="9" id="KW-1185">Reference proteome</keyword>
<dbReference type="PANTHER" id="PTHR32322">
    <property type="entry name" value="INNER MEMBRANE TRANSPORTER"/>
    <property type="match status" value="1"/>
</dbReference>
<dbReference type="PANTHER" id="PTHR32322:SF2">
    <property type="entry name" value="EAMA DOMAIN-CONTAINING PROTEIN"/>
    <property type="match status" value="1"/>
</dbReference>
<feature type="domain" description="EamA" evidence="7">
    <location>
        <begin position="158"/>
        <end position="289"/>
    </location>
</feature>
<dbReference type="Gene3D" id="1.10.3730.20">
    <property type="match status" value="1"/>
</dbReference>
<comment type="caution">
    <text evidence="8">The sequence shown here is derived from an EMBL/GenBank/DDBJ whole genome shotgun (WGS) entry which is preliminary data.</text>
</comment>
<keyword evidence="3 6" id="KW-0812">Transmembrane</keyword>
<dbReference type="GO" id="GO:0016020">
    <property type="term" value="C:membrane"/>
    <property type="evidence" value="ECO:0007669"/>
    <property type="project" value="UniProtKB-SubCell"/>
</dbReference>
<feature type="transmembrane region" description="Helical" evidence="6">
    <location>
        <begin position="35"/>
        <end position="57"/>
    </location>
</feature>
<dbReference type="InterPro" id="IPR000620">
    <property type="entry name" value="EamA_dom"/>
</dbReference>
<gene>
    <name evidence="8" type="ORF">D1224_08575</name>
</gene>
<dbReference type="InterPro" id="IPR050638">
    <property type="entry name" value="AA-Vitamin_Transporters"/>
</dbReference>
<feature type="transmembrane region" description="Helical" evidence="6">
    <location>
        <begin position="183"/>
        <end position="205"/>
    </location>
</feature>
<keyword evidence="4 6" id="KW-1133">Transmembrane helix</keyword>
<keyword evidence="5 6" id="KW-0472">Membrane</keyword>
<dbReference type="SUPFAM" id="SSF103481">
    <property type="entry name" value="Multidrug resistance efflux transporter EmrE"/>
    <property type="match status" value="2"/>
</dbReference>
<evidence type="ECO:0000259" key="7">
    <source>
        <dbReference type="Pfam" id="PF00892"/>
    </source>
</evidence>
<dbReference type="InterPro" id="IPR037185">
    <property type="entry name" value="EmrE-like"/>
</dbReference>
<evidence type="ECO:0000256" key="1">
    <source>
        <dbReference type="ARBA" id="ARBA00004141"/>
    </source>
</evidence>
<name>A0A399R0G2_9PROT</name>
<feature type="transmembrane region" description="Helical" evidence="6">
    <location>
        <begin position="100"/>
        <end position="120"/>
    </location>
</feature>
<accession>A0A399R0G2</accession>
<feature type="transmembrane region" description="Helical" evidence="6">
    <location>
        <begin position="69"/>
        <end position="88"/>
    </location>
</feature>
<dbReference type="OrthoDB" id="9810556at2"/>
<evidence type="ECO:0000256" key="5">
    <source>
        <dbReference type="ARBA" id="ARBA00023136"/>
    </source>
</evidence>
<comment type="subcellular location">
    <subcellularLocation>
        <location evidence="1">Membrane</location>
        <topology evidence="1">Multi-pass membrane protein</topology>
    </subcellularLocation>
</comment>
<feature type="transmembrane region" description="Helical" evidence="6">
    <location>
        <begin position="157"/>
        <end position="176"/>
    </location>
</feature>
<dbReference type="Pfam" id="PF00892">
    <property type="entry name" value="EamA"/>
    <property type="match status" value="2"/>
</dbReference>
<organism evidence="8 9">
    <name type="scientific">Henriciella barbarensis</name>
    <dbReference type="NCBI Taxonomy" id="86342"/>
    <lineage>
        <taxon>Bacteria</taxon>
        <taxon>Pseudomonadati</taxon>
        <taxon>Pseudomonadota</taxon>
        <taxon>Alphaproteobacteria</taxon>
        <taxon>Hyphomonadales</taxon>
        <taxon>Hyphomonadaceae</taxon>
        <taxon>Henriciella</taxon>
    </lineage>
</organism>
<dbReference type="Proteomes" id="UP000265431">
    <property type="component" value="Unassembled WGS sequence"/>
</dbReference>
<sequence length="302" mass="31871">MQTKRSLSDWGLFLLLSACWASAFAMTKVAVGELPASVIIPGRLMTGAIMLWAVMLIRGDRLPPFSDRPSWLAIVGMGVAGTALPFYLITIGQKTIDSSLAALLISGAPLFTAVLAHFYFHDERFTGFKIAGLATGFAGVALLLGPDAMQGFGNADLIAQLLVLGGAFCYAVNSIMARQAPRLPPIVLPVGFLTVASITSIPMLVWTDWETVDPTKASLLCILGLGAVSTGLAGILLMQLVARTSATFVALTGYVIPIMSAVLGYFAFGEVQSWNAAAAFILILAGVWFSQRQSRKSAAAVP</sequence>
<evidence type="ECO:0000256" key="2">
    <source>
        <dbReference type="ARBA" id="ARBA00007362"/>
    </source>
</evidence>
<feature type="transmembrane region" description="Helical" evidence="6">
    <location>
        <begin position="217"/>
        <end position="241"/>
    </location>
</feature>
<dbReference type="AlphaFoldDB" id="A0A399R0G2"/>
<feature type="transmembrane region" description="Helical" evidence="6">
    <location>
        <begin position="274"/>
        <end position="290"/>
    </location>
</feature>
<evidence type="ECO:0000256" key="3">
    <source>
        <dbReference type="ARBA" id="ARBA00022692"/>
    </source>
</evidence>